<feature type="compositionally biased region" description="Low complexity" evidence="1">
    <location>
        <begin position="348"/>
        <end position="366"/>
    </location>
</feature>
<keyword evidence="4" id="KW-1185">Reference proteome</keyword>
<keyword evidence="2" id="KW-1133">Transmembrane helix</keyword>
<dbReference type="Proteomes" id="UP001596263">
    <property type="component" value="Unassembled WGS sequence"/>
</dbReference>
<evidence type="ECO:0000313" key="4">
    <source>
        <dbReference type="Proteomes" id="UP001596263"/>
    </source>
</evidence>
<proteinExistence type="predicted"/>
<feature type="compositionally biased region" description="Basic and acidic residues" evidence="1">
    <location>
        <begin position="283"/>
        <end position="334"/>
    </location>
</feature>
<dbReference type="EMBL" id="JBHSKM010000008">
    <property type="protein sequence ID" value="MFC5215285.1"/>
    <property type="molecule type" value="Genomic_DNA"/>
</dbReference>
<name>A0ABW0CHL7_STRCD</name>
<comment type="caution">
    <text evidence="3">The sequence shown here is derived from an EMBL/GenBank/DDBJ whole genome shotgun (WGS) entry which is preliminary data.</text>
</comment>
<organism evidence="3 4">
    <name type="scientific">Streptomyces coerulescens</name>
    <dbReference type="NCBI Taxonomy" id="29304"/>
    <lineage>
        <taxon>Bacteria</taxon>
        <taxon>Bacillati</taxon>
        <taxon>Actinomycetota</taxon>
        <taxon>Actinomycetes</taxon>
        <taxon>Kitasatosporales</taxon>
        <taxon>Streptomycetaceae</taxon>
        <taxon>Streptomyces</taxon>
    </lineage>
</organism>
<dbReference type="RefSeq" id="WP_380853088.1">
    <property type="nucleotide sequence ID" value="NZ_JBHSKM010000008.1"/>
</dbReference>
<evidence type="ECO:0000256" key="1">
    <source>
        <dbReference type="SAM" id="MobiDB-lite"/>
    </source>
</evidence>
<evidence type="ECO:0000256" key="2">
    <source>
        <dbReference type="SAM" id="Phobius"/>
    </source>
</evidence>
<feature type="transmembrane region" description="Helical" evidence="2">
    <location>
        <begin position="116"/>
        <end position="139"/>
    </location>
</feature>
<keyword evidence="2" id="KW-0812">Transmembrane</keyword>
<evidence type="ECO:0000313" key="3">
    <source>
        <dbReference type="EMBL" id="MFC5215285.1"/>
    </source>
</evidence>
<gene>
    <name evidence="3" type="ORF">ACFPQ9_15700</name>
</gene>
<accession>A0ABW0CHL7</accession>
<evidence type="ECO:0008006" key="5">
    <source>
        <dbReference type="Google" id="ProtNLM"/>
    </source>
</evidence>
<feature type="region of interest" description="Disordered" evidence="1">
    <location>
        <begin position="142"/>
        <end position="366"/>
    </location>
</feature>
<keyword evidence="2" id="KW-0472">Membrane</keyword>
<reference evidence="4" key="1">
    <citation type="journal article" date="2019" name="Int. J. Syst. Evol. Microbiol.">
        <title>The Global Catalogue of Microorganisms (GCM) 10K type strain sequencing project: providing services to taxonomists for standard genome sequencing and annotation.</title>
        <authorList>
            <consortium name="The Broad Institute Genomics Platform"/>
            <consortium name="The Broad Institute Genome Sequencing Center for Infectious Disease"/>
            <person name="Wu L."/>
            <person name="Ma J."/>
        </authorList>
    </citation>
    <scope>NUCLEOTIDE SEQUENCE [LARGE SCALE GENOMIC DNA]</scope>
    <source>
        <strain evidence="4">KCTC 42586</strain>
    </source>
</reference>
<feature type="compositionally biased region" description="Basic and acidic residues" evidence="1">
    <location>
        <begin position="205"/>
        <end position="245"/>
    </location>
</feature>
<protein>
    <recommendedName>
        <fullName evidence="5">Extensin</fullName>
    </recommendedName>
</protein>
<sequence>MADEQYRWLDRETAERLLRGESLEAVDPADRDQAERLAKTLEALTVETPRTSDELPGETAALAAFRAAREGRDAASGTVGESLGRPASAAADVGLVRLGSPARTARRPRWTRPVRLGLAAALAAGMVGGVGVAAGTGVLPTPFDRNEPARPAATVSAPVPPEQPLISPSPRTGGEEEPTPDGGSRPPNASGAPEDTVAPGGGPAADHDAASKDGAKSDGWRKAVRSYCRDVRDGRPLPPDRRRTLEGVAGSSARVWKYCKSVLGGAGESTRSQRDGGEDEGDDKGRGKGDDDQDKDRGKGQGKDKGKGDGHGRGRGDDEDRSRGDRDGRLEGRASRTTSTVTGLVSDGAGPAAPALLSPGPSYRTL</sequence>